<dbReference type="FunFam" id="3.30.470.20:FF:000008">
    <property type="entry name" value="D-alanine--D-alanine ligase"/>
    <property type="match status" value="1"/>
</dbReference>
<evidence type="ECO:0000256" key="23">
    <source>
        <dbReference type="PIRSR" id="PIRSR039102-1"/>
    </source>
</evidence>
<keyword evidence="11 26" id="KW-0067">ATP-binding</keyword>
<comment type="subcellular location">
    <subcellularLocation>
        <location evidence="3 22">Cytoplasm</location>
    </subcellularLocation>
</comment>
<dbReference type="HAMAP" id="MF_00047">
    <property type="entry name" value="Dala_Dala_lig"/>
    <property type="match status" value="1"/>
</dbReference>
<evidence type="ECO:0000256" key="4">
    <source>
        <dbReference type="ARBA" id="ARBA00004752"/>
    </source>
</evidence>
<evidence type="ECO:0000313" key="28">
    <source>
        <dbReference type="EMBL" id="HIX65831.1"/>
    </source>
</evidence>
<keyword evidence="14 22" id="KW-0573">Peptidoglycan synthesis</keyword>
<feature type="binding site" evidence="25">
    <location>
        <position position="315"/>
    </location>
    <ligand>
        <name>Mg(2+)</name>
        <dbReference type="ChEBI" id="CHEBI:18420"/>
        <label>2</label>
    </ligand>
</feature>
<sequence length="356" mass="38877">MQKLTAAILFGSVSSEYEVSLRSAVSVLTHIPREKYDVVMVGITKDGRWYHYEGGLEAIQADRWLQEGPVTPAILSPDRSAGGLTRFTPQGPQNLHIDVVFPVLHGERGEDGTIQGLLEMAGLPYVGCGVLSSAACMDKQVTHLLLEAAGIATAPYRALIRSQLAELDRLEPQLAAELGYPMFVKPANTGSSVGVSKVKSAGELRPALEKAFAYDRKVLVERAIVGHEVECAVLGNYEDAIAATVGEIVPHHEFYDYEGKYLDDSTDLYIPARLPEETIQLVRRTAVKAFAAMECTGLARVDFFVQADGSVLINELNTIPGFTSISMYPKLFEAAGLPYPQLIDRLLTLALERRAR</sequence>
<dbReference type="PANTHER" id="PTHR23132:SF25">
    <property type="entry name" value="D-ALANINE--D-ALANINE LIGASE A"/>
    <property type="match status" value="1"/>
</dbReference>
<evidence type="ECO:0000256" key="11">
    <source>
        <dbReference type="ARBA" id="ARBA00022840"/>
    </source>
</evidence>
<evidence type="ECO:0000256" key="7">
    <source>
        <dbReference type="ARBA" id="ARBA00022490"/>
    </source>
</evidence>
<keyword evidence="15 25" id="KW-0464">Manganese</keyword>
<name>A0A9D2B7F3_9FIRM</name>
<evidence type="ECO:0000256" key="25">
    <source>
        <dbReference type="PIRSR" id="PIRSR039102-3"/>
    </source>
</evidence>
<evidence type="ECO:0000256" key="2">
    <source>
        <dbReference type="ARBA" id="ARBA00003921"/>
    </source>
</evidence>
<evidence type="ECO:0000256" key="9">
    <source>
        <dbReference type="ARBA" id="ARBA00022723"/>
    </source>
</evidence>
<comment type="caution">
    <text evidence="28">The sequence shown here is derived from an EMBL/GenBank/DDBJ whole genome shotgun (WGS) entry which is preliminary data.</text>
</comment>
<dbReference type="PANTHER" id="PTHR23132">
    <property type="entry name" value="D-ALANINE--D-ALANINE LIGASE"/>
    <property type="match status" value="1"/>
</dbReference>
<dbReference type="InterPro" id="IPR011127">
    <property type="entry name" value="Dala_Dala_lig_N"/>
</dbReference>
<dbReference type="NCBIfam" id="NF002528">
    <property type="entry name" value="PRK01966.1-4"/>
    <property type="match status" value="1"/>
</dbReference>
<dbReference type="PROSITE" id="PS00843">
    <property type="entry name" value="DALA_DALA_LIGASE_1"/>
    <property type="match status" value="1"/>
</dbReference>
<reference evidence="28" key="2">
    <citation type="submission" date="2021-04" db="EMBL/GenBank/DDBJ databases">
        <authorList>
            <person name="Gilroy R."/>
        </authorList>
    </citation>
    <scope>NUCLEOTIDE SEQUENCE</scope>
    <source>
        <strain evidence="28">CHK188-5543</strain>
    </source>
</reference>
<dbReference type="NCBIfam" id="TIGR01205">
    <property type="entry name" value="D_ala_D_alaTIGR"/>
    <property type="match status" value="1"/>
</dbReference>
<gene>
    <name evidence="22" type="primary">ddl</name>
    <name evidence="28" type="ORF">H9736_06225</name>
</gene>
<evidence type="ECO:0000256" key="20">
    <source>
        <dbReference type="ARBA" id="ARBA00076288"/>
    </source>
</evidence>
<dbReference type="Pfam" id="PF01820">
    <property type="entry name" value="Dala_Dala_lig_N"/>
    <property type="match status" value="1"/>
</dbReference>
<evidence type="ECO:0000256" key="3">
    <source>
        <dbReference type="ARBA" id="ARBA00004496"/>
    </source>
</evidence>
<dbReference type="GO" id="GO:0008716">
    <property type="term" value="F:D-alanine-D-alanine ligase activity"/>
    <property type="evidence" value="ECO:0007669"/>
    <property type="project" value="UniProtKB-UniRule"/>
</dbReference>
<dbReference type="EC" id="6.3.2.4" evidence="6 22"/>
<dbReference type="SUPFAM" id="SSF52440">
    <property type="entry name" value="PreATP-grasp domain"/>
    <property type="match status" value="1"/>
</dbReference>
<dbReference type="EMBL" id="DXES01000134">
    <property type="protein sequence ID" value="HIX65831.1"/>
    <property type="molecule type" value="Genomic_DNA"/>
</dbReference>
<dbReference type="SUPFAM" id="SSF56059">
    <property type="entry name" value="Glutathione synthetase ATP-binding domain-like"/>
    <property type="match status" value="1"/>
</dbReference>
<comment type="pathway">
    <text evidence="4 22">Cell wall biogenesis; peptidoglycan biosynthesis.</text>
</comment>
<keyword evidence="7 22" id="KW-0963">Cytoplasm</keyword>
<evidence type="ECO:0000256" key="12">
    <source>
        <dbReference type="ARBA" id="ARBA00022842"/>
    </source>
</evidence>
<feature type="binding site" evidence="24">
    <location>
        <begin position="191"/>
        <end position="192"/>
    </location>
    <ligand>
        <name>ATP</name>
        <dbReference type="ChEBI" id="CHEBI:30616"/>
    </ligand>
</feature>
<comment type="catalytic activity">
    <reaction evidence="17 22">
        <text>2 D-alanine + ATP = D-alanyl-D-alanine + ADP + phosphate + H(+)</text>
        <dbReference type="Rhea" id="RHEA:11224"/>
        <dbReference type="ChEBI" id="CHEBI:15378"/>
        <dbReference type="ChEBI" id="CHEBI:30616"/>
        <dbReference type="ChEBI" id="CHEBI:43474"/>
        <dbReference type="ChEBI" id="CHEBI:57416"/>
        <dbReference type="ChEBI" id="CHEBI:57822"/>
        <dbReference type="ChEBI" id="CHEBI:456216"/>
        <dbReference type="EC" id="6.3.2.4"/>
    </reaction>
</comment>
<dbReference type="AlphaFoldDB" id="A0A9D2B7F3"/>
<feature type="domain" description="ATP-grasp" evidence="27">
    <location>
        <begin position="143"/>
        <end position="348"/>
    </location>
</feature>
<accession>A0A9D2B7F3</accession>
<evidence type="ECO:0000256" key="14">
    <source>
        <dbReference type="ARBA" id="ARBA00022984"/>
    </source>
</evidence>
<evidence type="ECO:0000313" key="29">
    <source>
        <dbReference type="Proteomes" id="UP000886800"/>
    </source>
</evidence>
<dbReference type="Pfam" id="PF07478">
    <property type="entry name" value="Dala_Dala_lig_C"/>
    <property type="match status" value="1"/>
</dbReference>
<evidence type="ECO:0000256" key="1">
    <source>
        <dbReference type="ARBA" id="ARBA00001936"/>
    </source>
</evidence>
<organism evidence="28 29">
    <name type="scientific">Candidatus Anaerotruncus excrementipullorum</name>
    <dbReference type="NCBI Taxonomy" id="2838465"/>
    <lineage>
        <taxon>Bacteria</taxon>
        <taxon>Bacillati</taxon>
        <taxon>Bacillota</taxon>
        <taxon>Clostridia</taxon>
        <taxon>Eubacteriales</taxon>
        <taxon>Oscillospiraceae</taxon>
        <taxon>Anaerotruncus</taxon>
    </lineage>
</organism>
<dbReference type="InterPro" id="IPR013815">
    <property type="entry name" value="ATP_grasp_subdomain_1"/>
</dbReference>
<evidence type="ECO:0000256" key="16">
    <source>
        <dbReference type="ARBA" id="ARBA00023316"/>
    </source>
</evidence>
<feature type="binding site" evidence="24">
    <location>
        <begin position="183"/>
        <end position="185"/>
    </location>
    <ligand>
        <name>ATP</name>
        <dbReference type="ChEBI" id="CHEBI:30616"/>
    </ligand>
</feature>
<feature type="binding site" evidence="25">
    <location>
        <position position="302"/>
    </location>
    <ligand>
        <name>Mg(2+)</name>
        <dbReference type="ChEBI" id="CHEBI:18420"/>
        <label>1</label>
    </ligand>
</feature>
<dbReference type="PIRSF" id="PIRSF039102">
    <property type="entry name" value="Ddl/VanB"/>
    <property type="match status" value="1"/>
</dbReference>
<evidence type="ECO:0000256" key="15">
    <source>
        <dbReference type="ARBA" id="ARBA00023211"/>
    </source>
</evidence>
<evidence type="ECO:0000256" key="18">
    <source>
        <dbReference type="ARBA" id="ARBA00060592"/>
    </source>
</evidence>
<dbReference type="InterPro" id="IPR016185">
    <property type="entry name" value="PreATP-grasp_dom_sf"/>
</dbReference>
<keyword evidence="8 22" id="KW-0436">Ligase</keyword>
<comment type="cofactor">
    <cofactor evidence="1">
        <name>Mn(2+)</name>
        <dbReference type="ChEBI" id="CHEBI:29035"/>
    </cofactor>
</comment>
<evidence type="ECO:0000256" key="19">
    <source>
        <dbReference type="ARBA" id="ARBA00068427"/>
    </source>
</evidence>
<feature type="active site" evidence="23">
    <location>
        <position position="16"/>
    </location>
</feature>
<dbReference type="GO" id="GO:0008360">
    <property type="term" value="P:regulation of cell shape"/>
    <property type="evidence" value="ECO:0007669"/>
    <property type="project" value="UniProtKB-KW"/>
</dbReference>
<evidence type="ECO:0000256" key="5">
    <source>
        <dbReference type="ARBA" id="ARBA00010871"/>
    </source>
</evidence>
<dbReference type="InterPro" id="IPR011761">
    <property type="entry name" value="ATP-grasp"/>
</dbReference>
<evidence type="ECO:0000256" key="17">
    <source>
        <dbReference type="ARBA" id="ARBA00047614"/>
    </source>
</evidence>
<dbReference type="InterPro" id="IPR011095">
    <property type="entry name" value="Dala_Dala_lig_C"/>
</dbReference>
<dbReference type="InterPro" id="IPR000291">
    <property type="entry name" value="D-Ala_lig_Van_CS"/>
</dbReference>
<dbReference type="NCBIfam" id="NF002378">
    <property type="entry name" value="PRK01372.1"/>
    <property type="match status" value="1"/>
</dbReference>
<feature type="binding site" evidence="25">
    <location>
        <position position="315"/>
    </location>
    <ligand>
        <name>Mg(2+)</name>
        <dbReference type="ChEBI" id="CHEBI:18420"/>
        <label>1</label>
    </ligand>
</feature>
<dbReference type="Proteomes" id="UP000886800">
    <property type="component" value="Unassembled WGS sequence"/>
</dbReference>
<evidence type="ECO:0000256" key="24">
    <source>
        <dbReference type="PIRSR" id="PIRSR039102-2"/>
    </source>
</evidence>
<feature type="binding site" evidence="24">
    <location>
        <begin position="221"/>
        <end position="228"/>
    </location>
    <ligand>
        <name>ATP</name>
        <dbReference type="ChEBI" id="CHEBI:30616"/>
    </ligand>
</feature>
<dbReference type="PROSITE" id="PS50975">
    <property type="entry name" value="ATP_GRASP"/>
    <property type="match status" value="1"/>
</dbReference>
<evidence type="ECO:0000256" key="21">
    <source>
        <dbReference type="ARBA" id="ARBA00077154"/>
    </source>
</evidence>
<proteinExistence type="inferred from homology"/>
<dbReference type="Gene3D" id="3.40.50.20">
    <property type="match status" value="1"/>
</dbReference>
<reference evidence="28" key="1">
    <citation type="journal article" date="2021" name="PeerJ">
        <title>Extensive microbial diversity within the chicken gut microbiome revealed by metagenomics and culture.</title>
        <authorList>
            <person name="Gilroy R."/>
            <person name="Ravi A."/>
            <person name="Getino M."/>
            <person name="Pursley I."/>
            <person name="Horton D.L."/>
            <person name="Alikhan N.F."/>
            <person name="Baker D."/>
            <person name="Gharbi K."/>
            <person name="Hall N."/>
            <person name="Watson M."/>
            <person name="Adriaenssens E.M."/>
            <person name="Foster-Nyarko E."/>
            <person name="Jarju S."/>
            <person name="Secka A."/>
            <person name="Antonio M."/>
            <person name="Oren A."/>
            <person name="Chaudhuri R.R."/>
            <person name="La Ragione R."/>
            <person name="Hildebrand F."/>
            <person name="Pallen M.J."/>
        </authorList>
    </citation>
    <scope>NUCLEOTIDE SEQUENCE</scope>
    <source>
        <strain evidence="28">CHK188-5543</strain>
    </source>
</reference>
<feature type="binding site" evidence="24">
    <location>
        <position position="139"/>
    </location>
    <ligand>
        <name>ATP</name>
        <dbReference type="ChEBI" id="CHEBI:30616"/>
    </ligand>
</feature>
<keyword evidence="16 22" id="KW-0961">Cell wall biogenesis/degradation</keyword>
<keyword evidence="13 22" id="KW-0133">Cell shape</keyword>
<keyword evidence="9 25" id="KW-0479">Metal-binding</keyword>
<dbReference type="Gene3D" id="3.30.1490.20">
    <property type="entry name" value="ATP-grasp fold, A domain"/>
    <property type="match status" value="1"/>
</dbReference>
<dbReference type="GO" id="GO:0005524">
    <property type="term" value="F:ATP binding"/>
    <property type="evidence" value="ECO:0007669"/>
    <property type="project" value="UniProtKB-UniRule"/>
</dbReference>
<comment type="cofactor">
    <cofactor evidence="25">
        <name>Mg(2+)</name>
        <dbReference type="ChEBI" id="CHEBI:18420"/>
    </cofactor>
    <cofactor evidence="25">
        <name>Mn(2+)</name>
        <dbReference type="ChEBI" id="CHEBI:29035"/>
    </cofactor>
    <text evidence="25">Binds 2 magnesium or manganese ions per subunit.</text>
</comment>
<evidence type="ECO:0000256" key="26">
    <source>
        <dbReference type="PROSITE-ProRule" id="PRU00409"/>
    </source>
</evidence>
<dbReference type="GO" id="GO:0005829">
    <property type="term" value="C:cytosol"/>
    <property type="evidence" value="ECO:0007669"/>
    <property type="project" value="TreeGrafter"/>
</dbReference>
<dbReference type="GO" id="GO:0071555">
    <property type="term" value="P:cell wall organization"/>
    <property type="evidence" value="ECO:0007669"/>
    <property type="project" value="UniProtKB-KW"/>
</dbReference>
<evidence type="ECO:0000256" key="8">
    <source>
        <dbReference type="ARBA" id="ARBA00022598"/>
    </source>
</evidence>
<comment type="function">
    <text evidence="2 22">Cell wall formation.</text>
</comment>
<dbReference type="PROSITE" id="PS00844">
    <property type="entry name" value="DALA_DALA_LIGASE_2"/>
    <property type="match status" value="1"/>
</dbReference>
<feature type="binding site" evidence="24">
    <location>
        <begin position="314"/>
        <end position="315"/>
    </location>
    <ligand>
        <name>ATP</name>
        <dbReference type="ChEBI" id="CHEBI:30616"/>
    </ligand>
</feature>
<dbReference type="Gene3D" id="3.30.470.20">
    <property type="entry name" value="ATP-grasp fold, B domain"/>
    <property type="match status" value="1"/>
</dbReference>
<dbReference type="GO" id="GO:0046872">
    <property type="term" value="F:metal ion binding"/>
    <property type="evidence" value="ECO:0007669"/>
    <property type="project" value="UniProtKB-KW"/>
</dbReference>
<evidence type="ECO:0000256" key="10">
    <source>
        <dbReference type="ARBA" id="ARBA00022741"/>
    </source>
</evidence>
<evidence type="ECO:0000259" key="27">
    <source>
        <dbReference type="PROSITE" id="PS50975"/>
    </source>
</evidence>
<comment type="similarity">
    <text evidence="5 22">Belongs to the D-alanine--D-alanine ligase family.</text>
</comment>
<feature type="active site" evidence="23">
    <location>
        <position position="326"/>
    </location>
</feature>
<dbReference type="GO" id="GO:0009252">
    <property type="term" value="P:peptidoglycan biosynthetic process"/>
    <property type="evidence" value="ECO:0007669"/>
    <property type="project" value="UniProtKB-UniRule"/>
</dbReference>
<comment type="pathway">
    <text evidence="18">Glycan biosynthesis.</text>
</comment>
<evidence type="ECO:0000256" key="6">
    <source>
        <dbReference type="ARBA" id="ARBA00012216"/>
    </source>
</evidence>
<dbReference type="InterPro" id="IPR005905">
    <property type="entry name" value="D_ala_D_ala"/>
</dbReference>
<evidence type="ECO:0000256" key="22">
    <source>
        <dbReference type="HAMAP-Rule" id="MF_00047"/>
    </source>
</evidence>
<feature type="active site" evidence="23">
    <location>
        <position position="191"/>
    </location>
</feature>
<keyword evidence="12 25" id="KW-0460">Magnesium</keyword>
<keyword evidence="10 24" id="KW-0547">Nucleotide-binding</keyword>
<protein>
    <recommendedName>
        <fullName evidence="19 22">D-alanine--D-alanine ligase</fullName>
        <ecNumber evidence="6 22">6.3.2.4</ecNumber>
    </recommendedName>
    <alternativeName>
        <fullName evidence="21 22">D-Ala-D-Ala ligase</fullName>
    </alternativeName>
    <alternativeName>
        <fullName evidence="20 22">D-alanylalanine synthetase</fullName>
    </alternativeName>
</protein>
<feature type="binding site" evidence="25">
    <location>
        <position position="317"/>
    </location>
    <ligand>
        <name>Mg(2+)</name>
        <dbReference type="ChEBI" id="CHEBI:18420"/>
        <label>2</label>
    </ligand>
</feature>
<evidence type="ECO:0000256" key="13">
    <source>
        <dbReference type="ARBA" id="ARBA00022960"/>
    </source>
</evidence>
<dbReference type="FunFam" id="3.30.1490.20:FF:000007">
    <property type="entry name" value="D-alanine--D-alanine ligase"/>
    <property type="match status" value="1"/>
</dbReference>